<organism evidence="1 2">
    <name type="scientific">Micromonospora zhanjiangensis</name>
    <dbReference type="NCBI Taxonomy" id="1522057"/>
    <lineage>
        <taxon>Bacteria</taxon>
        <taxon>Bacillati</taxon>
        <taxon>Actinomycetota</taxon>
        <taxon>Actinomycetes</taxon>
        <taxon>Micromonosporales</taxon>
        <taxon>Micromonosporaceae</taxon>
        <taxon>Micromonospora</taxon>
    </lineage>
</organism>
<comment type="caution">
    <text evidence="1">The sequence shown here is derived from an EMBL/GenBank/DDBJ whole genome shotgun (WGS) entry which is preliminary data.</text>
</comment>
<name>A0ABV8KHZ6_9ACTN</name>
<protein>
    <recommendedName>
        <fullName evidence="3">Transposase, Mutator family</fullName>
    </recommendedName>
</protein>
<gene>
    <name evidence="1" type="ORF">ACFOX0_06895</name>
</gene>
<sequence>MTNAHEKLDIDGTLRDGTTEELLRGLLDALADKIRHTALSTATA</sequence>
<accession>A0ABV8KHZ6</accession>
<dbReference type="Proteomes" id="UP001595868">
    <property type="component" value="Unassembled WGS sequence"/>
</dbReference>
<reference evidence="2" key="1">
    <citation type="journal article" date="2019" name="Int. J. Syst. Evol. Microbiol.">
        <title>The Global Catalogue of Microorganisms (GCM) 10K type strain sequencing project: providing services to taxonomists for standard genome sequencing and annotation.</title>
        <authorList>
            <consortium name="The Broad Institute Genomics Platform"/>
            <consortium name="The Broad Institute Genome Sequencing Center for Infectious Disease"/>
            <person name="Wu L."/>
            <person name="Ma J."/>
        </authorList>
    </citation>
    <scope>NUCLEOTIDE SEQUENCE [LARGE SCALE GENOMIC DNA]</scope>
    <source>
        <strain evidence="2">2902at01</strain>
    </source>
</reference>
<dbReference type="EMBL" id="JBHSBN010000003">
    <property type="protein sequence ID" value="MFC4105663.1"/>
    <property type="molecule type" value="Genomic_DNA"/>
</dbReference>
<evidence type="ECO:0000313" key="2">
    <source>
        <dbReference type="Proteomes" id="UP001595868"/>
    </source>
</evidence>
<dbReference type="RefSeq" id="WP_377542856.1">
    <property type="nucleotide sequence ID" value="NZ_JBHSBN010000003.1"/>
</dbReference>
<keyword evidence="2" id="KW-1185">Reference proteome</keyword>
<evidence type="ECO:0000313" key="1">
    <source>
        <dbReference type="EMBL" id="MFC4105663.1"/>
    </source>
</evidence>
<evidence type="ECO:0008006" key="3">
    <source>
        <dbReference type="Google" id="ProtNLM"/>
    </source>
</evidence>
<proteinExistence type="predicted"/>